<dbReference type="InterPro" id="IPR050471">
    <property type="entry name" value="AB_hydrolase"/>
</dbReference>
<dbReference type="PANTHER" id="PTHR43433:SF10">
    <property type="entry name" value="AB HYDROLASE-1 DOMAIN-CONTAINING PROTEIN"/>
    <property type="match status" value="1"/>
</dbReference>
<accession>A0ABR2VYW6</accession>
<dbReference type="PANTHER" id="PTHR43433">
    <property type="entry name" value="HYDROLASE, ALPHA/BETA FOLD FAMILY PROTEIN"/>
    <property type="match status" value="1"/>
</dbReference>
<gene>
    <name evidence="2" type="ORF">K7432_008254</name>
</gene>
<dbReference type="Proteomes" id="UP001479436">
    <property type="component" value="Unassembled WGS sequence"/>
</dbReference>
<dbReference type="InterPro" id="IPR029058">
    <property type="entry name" value="AB_hydrolase_fold"/>
</dbReference>
<protein>
    <recommendedName>
        <fullName evidence="1">AB hydrolase-1 domain-containing protein</fullName>
    </recommendedName>
</protein>
<proteinExistence type="predicted"/>
<dbReference type="Pfam" id="PF00561">
    <property type="entry name" value="Abhydrolase_1"/>
    <property type="match status" value="1"/>
</dbReference>
<comment type="caution">
    <text evidence="2">The sequence shown here is derived from an EMBL/GenBank/DDBJ whole genome shotgun (WGS) entry which is preliminary data.</text>
</comment>
<dbReference type="InterPro" id="IPR000073">
    <property type="entry name" value="AB_hydrolase_1"/>
</dbReference>
<sequence length="303" mass="33394">MTKTNSLASAGIDRVFTVADGHVISYSVVGPEDGFPVIFMQGLSGHRLIPMVFSEMLAKHNLKLISPDRPGNGLSDEFTEEERRPLNWPTIISQLVNVLSIDKFGLIAQSFGAIFALAIALECSDKIVGPIQLISPWITLSEPTTNSTLRTIRNLPNCMLKTSLMAMSCAPKVALALGSINMLTNGWSDKEKKIYTPSVANIYQEILEISTKEKSSYAVDVIACLEKHYSFGFAYSDIYYPVNIYHGDKDTLVPLEAVKHTQSTMTTATLYVQPEGTHSLIFDLEVLDMVFANIRSAFSISTE</sequence>
<name>A0ABR2VYW6_9FUNG</name>
<feature type="domain" description="AB hydrolase-1" evidence="1">
    <location>
        <begin position="36"/>
        <end position="283"/>
    </location>
</feature>
<dbReference type="SUPFAM" id="SSF53474">
    <property type="entry name" value="alpha/beta-Hydrolases"/>
    <property type="match status" value="1"/>
</dbReference>
<organism evidence="2 3">
    <name type="scientific">Basidiobolus ranarum</name>
    <dbReference type="NCBI Taxonomy" id="34480"/>
    <lineage>
        <taxon>Eukaryota</taxon>
        <taxon>Fungi</taxon>
        <taxon>Fungi incertae sedis</taxon>
        <taxon>Zoopagomycota</taxon>
        <taxon>Entomophthoromycotina</taxon>
        <taxon>Basidiobolomycetes</taxon>
        <taxon>Basidiobolales</taxon>
        <taxon>Basidiobolaceae</taxon>
        <taxon>Basidiobolus</taxon>
    </lineage>
</organism>
<evidence type="ECO:0000313" key="2">
    <source>
        <dbReference type="EMBL" id="KAK9710693.1"/>
    </source>
</evidence>
<evidence type="ECO:0000313" key="3">
    <source>
        <dbReference type="Proteomes" id="UP001479436"/>
    </source>
</evidence>
<dbReference type="EMBL" id="JASJQH010007324">
    <property type="protein sequence ID" value="KAK9710693.1"/>
    <property type="molecule type" value="Genomic_DNA"/>
</dbReference>
<evidence type="ECO:0000259" key="1">
    <source>
        <dbReference type="Pfam" id="PF00561"/>
    </source>
</evidence>
<keyword evidence="3" id="KW-1185">Reference proteome</keyword>
<dbReference type="Gene3D" id="3.40.50.1820">
    <property type="entry name" value="alpha/beta hydrolase"/>
    <property type="match status" value="1"/>
</dbReference>
<reference evidence="2 3" key="1">
    <citation type="submission" date="2023-04" db="EMBL/GenBank/DDBJ databases">
        <title>Genome of Basidiobolus ranarum AG-B5.</title>
        <authorList>
            <person name="Stajich J.E."/>
            <person name="Carter-House D."/>
            <person name="Gryganskyi A."/>
        </authorList>
    </citation>
    <scope>NUCLEOTIDE SEQUENCE [LARGE SCALE GENOMIC DNA]</scope>
    <source>
        <strain evidence="2 3">AG-B5</strain>
    </source>
</reference>